<gene>
    <name evidence="2" type="ORF">ACHAXA_010988</name>
</gene>
<dbReference type="AlphaFoldDB" id="A0ABD3RR73"/>
<dbReference type="InterPro" id="IPR000825">
    <property type="entry name" value="SUF_FeS_clus_asmbl_SufBD_core"/>
</dbReference>
<evidence type="ECO:0000313" key="2">
    <source>
        <dbReference type="EMBL" id="KAL3815383.1"/>
    </source>
</evidence>
<dbReference type="Pfam" id="PF01458">
    <property type="entry name" value="SUFBD_core"/>
    <property type="match status" value="1"/>
</dbReference>
<comment type="caution">
    <text evidence="2">The sequence shown here is derived from an EMBL/GenBank/DDBJ whole genome shotgun (WGS) entry which is preliminary data.</text>
</comment>
<dbReference type="EMBL" id="JALLPB020000201">
    <property type="protein sequence ID" value="KAL3815383.1"/>
    <property type="molecule type" value="Genomic_DNA"/>
</dbReference>
<evidence type="ECO:0000313" key="3">
    <source>
        <dbReference type="Proteomes" id="UP001530377"/>
    </source>
</evidence>
<name>A0ABD3RR73_9STRA</name>
<dbReference type="PANTHER" id="PTHR43575">
    <property type="entry name" value="PROTEIN ABCI7, CHLOROPLASTIC"/>
    <property type="match status" value="1"/>
</dbReference>
<keyword evidence="3" id="KW-1185">Reference proteome</keyword>
<reference evidence="2 3" key="1">
    <citation type="submission" date="2024-10" db="EMBL/GenBank/DDBJ databases">
        <title>Updated reference genomes for cyclostephanoid diatoms.</title>
        <authorList>
            <person name="Roberts W.R."/>
            <person name="Alverson A.J."/>
        </authorList>
    </citation>
    <scope>NUCLEOTIDE SEQUENCE [LARGE SCALE GENOMIC DNA]</scope>
    <source>
        <strain evidence="2 3">AJA228-03</strain>
    </source>
</reference>
<dbReference type="InterPro" id="IPR055346">
    <property type="entry name" value="Fe-S_cluster_assembly_SufBD"/>
</dbReference>
<organism evidence="2 3">
    <name type="scientific">Cyclostephanos tholiformis</name>
    <dbReference type="NCBI Taxonomy" id="382380"/>
    <lineage>
        <taxon>Eukaryota</taxon>
        <taxon>Sar</taxon>
        <taxon>Stramenopiles</taxon>
        <taxon>Ochrophyta</taxon>
        <taxon>Bacillariophyta</taxon>
        <taxon>Coscinodiscophyceae</taxon>
        <taxon>Thalassiosirophycidae</taxon>
        <taxon>Stephanodiscales</taxon>
        <taxon>Stephanodiscaceae</taxon>
        <taxon>Cyclostephanos</taxon>
    </lineage>
</organism>
<proteinExistence type="predicted"/>
<dbReference type="InterPro" id="IPR037284">
    <property type="entry name" value="SUF_FeS_clus_asmbl_SufBD_sf"/>
</dbReference>
<sequence>MRLLIRLGRFEEVAGLALYRLGMRDAAEDAYRELLLRPSKTTANGRRLDVENADKREEALPNALPNHITNHTPGVVADRVWLEDDADLRRLLEDGGGGDDIDGPTMTTTMTNVAATAMQNYNLAYNLATYLLITVLSLAQMCVDLDDNNVVALSSLSSSSSSPRPTLVNGYTQIYVGRDANITHTFLDESGGIVTPDVDMSDEEASALFTPSSVNNNGSTAPILLPRDIKSRRPALCNANFQAFDVHVVGDNGSYASTRTDMQTNIHHVAQGTSSQQEQRNMVGGRSTASFRGRISIKQSTQTDSKQLSRTVLLSDYARIWATPSLEIVADNVQCMHDATVSDLSEEELFYLRSRGLDMTTARNMLMYAFVEEIRGDVNTLIMGGFNDKNGLRKRIIRRLENVVPKREKKLVRGEFQSV</sequence>
<evidence type="ECO:0000259" key="1">
    <source>
        <dbReference type="Pfam" id="PF01458"/>
    </source>
</evidence>
<accession>A0ABD3RR73</accession>
<dbReference type="SUPFAM" id="SSF101960">
    <property type="entry name" value="Stabilizer of iron transporter SufD"/>
    <property type="match status" value="1"/>
</dbReference>
<dbReference type="PANTHER" id="PTHR43575:SF1">
    <property type="entry name" value="PROTEIN ABCI7, CHLOROPLASTIC"/>
    <property type="match status" value="1"/>
</dbReference>
<feature type="domain" description="SUF system FeS cluster assembly SufBD core" evidence="1">
    <location>
        <begin position="258"/>
        <end position="370"/>
    </location>
</feature>
<dbReference type="Proteomes" id="UP001530377">
    <property type="component" value="Unassembled WGS sequence"/>
</dbReference>
<protein>
    <recommendedName>
        <fullName evidence="1">SUF system FeS cluster assembly SufBD core domain-containing protein</fullName>
    </recommendedName>
</protein>